<keyword evidence="1 3" id="KW-0547">Nucleotide-binding</keyword>
<reference evidence="5 6" key="1">
    <citation type="submission" date="2019-07" db="EMBL/GenBank/DDBJ databases">
        <title>Gramella aestuarii sp. nov., isolated from a tidal flat, and emended description of Gramella echinicola.</title>
        <authorList>
            <person name="Liu L."/>
        </authorList>
    </citation>
    <scope>NUCLEOTIDE SEQUENCE [LARGE SCALE GENOMIC DNA]</scope>
    <source>
        <strain evidence="5 6">BS12</strain>
    </source>
</reference>
<sequence length="278" mass="32086">MQPDIVKSSGNRTKFSISKLRRSLKKSGATDKMVASVINEIRDELYQGISTREIYNRAFALLKNFKGAYASRYKLKKALYELGPSGFIFEKFISRLLKELGYRTQLNEVMQGKCVTHEVDLIAYKDSERHLIECKFHNEEGRNCDVKIPLYIDSRFRDIYAFEKKKVSGQGWVVTNTKFTGDAITYGKCAGLKLLSWDYPENNCLKKLIDEAGIYPITVSTLLSESEKQFLLEREIITGKELVKSSFYLDHQGISENRKQRILAEFEILCTNKMDHEK</sequence>
<dbReference type="GO" id="GO:0009307">
    <property type="term" value="P:DNA restriction-modification system"/>
    <property type="evidence" value="ECO:0007669"/>
    <property type="project" value="InterPro"/>
</dbReference>
<evidence type="ECO:0000259" key="4">
    <source>
        <dbReference type="PROSITE" id="PS51161"/>
    </source>
</evidence>
<dbReference type="InterPro" id="IPR011335">
    <property type="entry name" value="Restrct_endonuc-II-like"/>
</dbReference>
<dbReference type="Pfam" id="PF03477">
    <property type="entry name" value="ATP-cone"/>
    <property type="match status" value="1"/>
</dbReference>
<dbReference type="Pfam" id="PF04471">
    <property type="entry name" value="Mrr_cat"/>
    <property type="match status" value="1"/>
</dbReference>
<dbReference type="InterPro" id="IPR005144">
    <property type="entry name" value="ATP-cone_dom"/>
</dbReference>
<dbReference type="PROSITE" id="PS51161">
    <property type="entry name" value="ATP_CONE"/>
    <property type="match status" value="1"/>
</dbReference>
<keyword evidence="2 3" id="KW-0067">ATP-binding</keyword>
<organism evidence="5 6">
    <name type="scientific">Christiangramia aestuarii</name>
    <dbReference type="NCBI Taxonomy" id="1028746"/>
    <lineage>
        <taxon>Bacteria</taxon>
        <taxon>Pseudomonadati</taxon>
        <taxon>Bacteroidota</taxon>
        <taxon>Flavobacteriia</taxon>
        <taxon>Flavobacteriales</taxon>
        <taxon>Flavobacteriaceae</taxon>
        <taxon>Christiangramia</taxon>
    </lineage>
</organism>
<evidence type="ECO:0000256" key="3">
    <source>
        <dbReference type="PROSITE-ProRule" id="PRU00492"/>
    </source>
</evidence>
<evidence type="ECO:0000256" key="1">
    <source>
        <dbReference type="ARBA" id="ARBA00022741"/>
    </source>
</evidence>
<dbReference type="GO" id="GO:0004519">
    <property type="term" value="F:endonuclease activity"/>
    <property type="evidence" value="ECO:0007669"/>
    <property type="project" value="InterPro"/>
</dbReference>
<evidence type="ECO:0000256" key="2">
    <source>
        <dbReference type="ARBA" id="ARBA00022840"/>
    </source>
</evidence>
<keyword evidence="6" id="KW-1185">Reference proteome</keyword>
<accession>A0A7K1LRR5</accession>
<dbReference type="Gene3D" id="3.40.1350.10">
    <property type="match status" value="1"/>
</dbReference>
<dbReference type="SUPFAM" id="SSF52980">
    <property type="entry name" value="Restriction endonuclease-like"/>
    <property type="match status" value="1"/>
</dbReference>
<evidence type="ECO:0000313" key="6">
    <source>
        <dbReference type="Proteomes" id="UP000460416"/>
    </source>
</evidence>
<dbReference type="InterPro" id="IPR011856">
    <property type="entry name" value="tRNA_endonuc-like_dom_sf"/>
</dbReference>
<dbReference type="RefSeq" id="WP_156277269.1">
    <property type="nucleotide sequence ID" value="NZ_BAABGI010000004.1"/>
</dbReference>
<feature type="domain" description="ATP-cone" evidence="4">
    <location>
        <begin position="3"/>
        <end position="81"/>
    </location>
</feature>
<dbReference type="EMBL" id="VJVW01000005">
    <property type="protein sequence ID" value="MUP43487.1"/>
    <property type="molecule type" value="Genomic_DNA"/>
</dbReference>
<dbReference type="OrthoDB" id="320396at2"/>
<dbReference type="InterPro" id="IPR007560">
    <property type="entry name" value="Restrct_endonuc_IV_Mrr"/>
</dbReference>
<dbReference type="GO" id="GO:0005524">
    <property type="term" value="F:ATP binding"/>
    <property type="evidence" value="ECO:0007669"/>
    <property type="project" value="UniProtKB-UniRule"/>
</dbReference>
<dbReference type="Proteomes" id="UP000460416">
    <property type="component" value="Unassembled WGS sequence"/>
</dbReference>
<comment type="caution">
    <text evidence="5">The sequence shown here is derived from an EMBL/GenBank/DDBJ whole genome shotgun (WGS) entry which is preliminary data.</text>
</comment>
<evidence type="ECO:0000313" key="5">
    <source>
        <dbReference type="EMBL" id="MUP43487.1"/>
    </source>
</evidence>
<gene>
    <name evidence="5" type="ORF">FLP08_12950</name>
</gene>
<dbReference type="AlphaFoldDB" id="A0A7K1LRR5"/>
<name>A0A7K1LRR5_9FLAO</name>
<dbReference type="GO" id="GO:0003677">
    <property type="term" value="F:DNA binding"/>
    <property type="evidence" value="ECO:0007669"/>
    <property type="project" value="InterPro"/>
</dbReference>
<protein>
    <submittedName>
        <fullName evidence="5">ATPase</fullName>
    </submittedName>
</protein>
<proteinExistence type="predicted"/>